<dbReference type="InterPro" id="IPR000160">
    <property type="entry name" value="GGDEF_dom"/>
</dbReference>
<dbReference type="PROSITE" id="PS50887">
    <property type="entry name" value="GGDEF"/>
    <property type="match status" value="1"/>
</dbReference>
<evidence type="ECO:0000313" key="4">
    <source>
        <dbReference type="Proteomes" id="UP001427805"/>
    </source>
</evidence>
<dbReference type="Gene3D" id="3.30.70.270">
    <property type="match status" value="1"/>
</dbReference>
<keyword evidence="3" id="KW-0808">Transferase</keyword>
<feature type="domain" description="EAL" evidence="1">
    <location>
        <begin position="406"/>
        <end position="659"/>
    </location>
</feature>
<reference evidence="3 4" key="1">
    <citation type="submission" date="2024-05" db="EMBL/GenBank/DDBJ databases">
        <title>Sphingomonas sp. HF-S3 16S ribosomal RNA gene Genome sequencing and assembly.</title>
        <authorList>
            <person name="Lee H."/>
        </authorList>
    </citation>
    <scope>NUCLEOTIDE SEQUENCE [LARGE SCALE GENOMIC DNA]</scope>
    <source>
        <strain evidence="3 4">HF-S3</strain>
    </source>
</reference>
<dbReference type="Pfam" id="PF00563">
    <property type="entry name" value="EAL"/>
    <property type="match status" value="1"/>
</dbReference>
<dbReference type="SUPFAM" id="SSF52172">
    <property type="entry name" value="CheY-like"/>
    <property type="match status" value="1"/>
</dbReference>
<protein>
    <submittedName>
        <fullName evidence="3">Bifunctional diguanylate cyclase/phosphodiesterase</fullName>
        <ecNumber evidence="3">2.7.7.65</ecNumber>
        <ecNumber evidence="3">3.1.4.52</ecNumber>
    </submittedName>
</protein>
<accession>A0ABV0B9G2</accession>
<dbReference type="InterPro" id="IPR011006">
    <property type="entry name" value="CheY-like_superfamily"/>
</dbReference>
<dbReference type="NCBIfam" id="TIGR00254">
    <property type="entry name" value="GGDEF"/>
    <property type="match status" value="1"/>
</dbReference>
<dbReference type="Gene3D" id="3.20.20.450">
    <property type="entry name" value="EAL domain"/>
    <property type="match status" value="1"/>
</dbReference>
<dbReference type="EC" id="2.7.7.65" evidence="3"/>
<dbReference type="InterPro" id="IPR035919">
    <property type="entry name" value="EAL_sf"/>
</dbReference>
<dbReference type="Pfam" id="PF00990">
    <property type="entry name" value="GGDEF"/>
    <property type="match status" value="1"/>
</dbReference>
<gene>
    <name evidence="3" type="ORF">TPR58_10125</name>
</gene>
<dbReference type="PANTHER" id="PTHR33121:SF79">
    <property type="entry name" value="CYCLIC DI-GMP PHOSPHODIESTERASE PDED-RELATED"/>
    <property type="match status" value="1"/>
</dbReference>
<dbReference type="SUPFAM" id="SSF55073">
    <property type="entry name" value="Nucleotide cyclase"/>
    <property type="match status" value="1"/>
</dbReference>
<dbReference type="SMART" id="SM00052">
    <property type="entry name" value="EAL"/>
    <property type="match status" value="1"/>
</dbReference>
<feature type="domain" description="GGDEF" evidence="2">
    <location>
        <begin position="273"/>
        <end position="404"/>
    </location>
</feature>
<dbReference type="GO" id="GO:0071111">
    <property type="term" value="F:cyclic-guanylate-specific phosphodiesterase activity"/>
    <property type="evidence" value="ECO:0007669"/>
    <property type="project" value="UniProtKB-EC"/>
</dbReference>
<dbReference type="InterPro" id="IPR050706">
    <property type="entry name" value="Cyclic-di-GMP_PDE-like"/>
</dbReference>
<dbReference type="CDD" id="cd01949">
    <property type="entry name" value="GGDEF"/>
    <property type="match status" value="1"/>
</dbReference>
<proteinExistence type="predicted"/>
<dbReference type="SUPFAM" id="SSF141868">
    <property type="entry name" value="EAL domain-like"/>
    <property type="match status" value="1"/>
</dbReference>
<evidence type="ECO:0000313" key="3">
    <source>
        <dbReference type="EMBL" id="MEN3747526.1"/>
    </source>
</evidence>
<dbReference type="PANTHER" id="PTHR33121">
    <property type="entry name" value="CYCLIC DI-GMP PHOSPHODIESTERASE PDEF"/>
    <property type="match status" value="1"/>
</dbReference>
<dbReference type="InterPro" id="IPR001633">
    <property type="entry name" value="EAL_dom"/>
</dbReference>
<dbReference type="PROSITE" id="PS50883">
    <property type="entry name" value="EAL"/>
    <property type="match status" value="1"/>
</dbReference>
<evidence type="ECO:0000259" key="2">
    <source>
        <dbReference type="PROSITE" id="PS50887"/>
    </source>
</evidence>
<keyword evidence="3" id="KW-0548">Nucleotidyltransferase</keyword>
<dbReference type="InterPro" id="IPR043128">
    <property type="entry name" value="Rev_trsase/Diguanyl_cyclase"/>
</dbReference>
<evidence type="ECO:0000259" key="1">
    <source>
        <dbReference type="PROSITE" id="PS50883"/>
    </source>
</evidence>
<dbReference type="RefSeq" id="WP_346246524.1">
    <property type="nucleotide sequence ID" value="NZ_JBDIZK010000005.1"/>
</dbReference>
<organism evidence="3 4">
    <name type="scientific">Sphingomonas rustica</name>
    <dbReference type="NCBI Taxonomy" id="3103142"/>
    <lineage>
        <taxon>Bacteria</taxon>
        <taxon>Pseudomonadati</taxon>
        <taxon>Pseudomonadota</taxon>
        <taxon>Alphaproteobacteria</taxon>
        <taxon>Sphingomonadales</taxon>
        <taxon>Sphingomonadaceae</taxon>
        <taxon>Sphingomonas</taxon>
    </lineage>
</organism>
<keyword evidence="4" id="KW-1185">Reference proteome</keyword>
<dbReference type="SMART" id="SM00267">
    <property type="entry name" value="GGDEF"/>
    <property type="match status" value="1"/>
</dbReference>
<sequence>MIDIDPATPPADAPVFVLSFNQRDELAAAAAGVGWRIVAARRGEGVESRFLTSGAAVAVIDARGALSDGLIAARALGHVVETNGAAMLILVSQSDTVHMRQFYDAGATHFLSSPMSTAAISQAIRFALRHVERLAGGVGGAGEAEEPLGWHQDGDVRTLSLTPALASLLGLEETPRLRDVLRLIDPRERRIGRAALRRLDERTPTTAFAHELEGRGRVVQHLQRDPATGRLSGLVERLGEMPDAGAVVREALSGTRDGPGARRWIDRRLGEGASVATLLIALSRFEMVNTAYGRTAGDAVLRAVSRRLSDSVRGILGRRTVVARLGGSEFLVASDDADAGRLEAAARKLDEALARPFVVDGAFLPLGARMALATSVDGDTAASLLRRASETLVDGSAARVMSGPSLDELAAALRHAIDRGEIGVLFQPQVSIASGSIVGVEALARWRSRELGEVGAEQLFAAAAHVGLEGAVSDHLQRIALEEAARWPLNLSRTRLSINVTAGDLARPGFADSLLGRVDISGFPRGRLTIEITESGLVADLGEAARLLSVLRTAGCRVAIDDFGTGYSSLAYLKALPLDYLKIDKRLSQDIAGTPRDRVVVRGVIDMARSLGLSVVAEGVETAEQLDLLAKEGCQYFQGYLCSGPIDSQALVRLVGGAANG</sequence>
<dbReference type="GO" id="GO:0052621">
    <property type="term" value="F:diguanylate cyclase activity"/>
    <property type="evidence" value="ECO:0007669"/>
    <property type="project" value="UniProtKB-EC"/>
</dbReference>
<name>A0ABV0B9G2_9SPHN</name>
<dbReference type="CDD" id="cd01948">
    <property type="entry name" value="EAL"/>
    <property type="match status" value="1"/>
</dbReference>
<dbReference type="EMBL" id="JBDIZK010000005">
    <property type="protein sequence ID" value="MEN3747526.1"/>
    <property type="molecule type" value="Genomic_DNA"/>
</dbReference>
<dbReference type="EC" id="3.1.4.52" evidence="3"/>
<keyword evidence="3" id="KW-0378">Hydrolase</keyword>
<comment type="caution">
    <text evidence="3">The sequence shown here is derived from an EMBL/GenBank/DDBJ whole genome shotgun (WGS) entry which is preliminary data.</text>
</comment>
<dbReference type="InterPro" id="IPR029787">
    <property type="entry name" value="Nucleotide_cyclase"/>
</dbReference>
<dbReference type="Proteomes" id="UP001427805">
    <property type="component" value="Unassembled WGS sequence"/>
</dbReference>